<dbReference type="RefSeq" id="WP_128635560.1">
    <property type="nucleotide sequence ID" value="NZ_RRCN01000001.1"/>
</dbReference>
<dbReference type="Proteomes" id="UP000267017">
    <property type="component" value="Unassembled WGS sequence"/>
</dbReference>
<dbReference type="InterPro" id="IPR000868">
    <property type="entry name" value="Isochorismatase-like_dom"/>
</dbReference>
<keyword evidence="2 4" id="KW-0378">Hydrolase</keyword>
<evidence type="ECO:0000313" key="4">
    <source>
        <dbReference type="EMBL" id="RRJ67796.1"/>
    </source>
</evidence>
<dbReference type="GO" id="GO:0016787">
    <property type="term" value="F:hydrolase activity"/>
    <property type="evidence" value="ECO:0007669"/>
    <property type="project" value="UniProtKB-KW"/>
</dbReference>
<dbReference type="Gene3D" id="3.40.50.850">
    <property type="entry name" value="Isochorismatase-like"/>
    <property type="match status" value="1"/>
</dbReference>
<gene>
    <name evidence="4" type="ORF">EHV15_27015</name>
</gene>
<dbReference type="EMBL" id="RRCN01000001">
    <property type="protein sequence ID" value="RRJ67796.1"/>
    <property type="molecule type" value="Genomic_DNA"/>
</dbReference>
<evidence type="ECO:0000256" key="1">
    <source>
        <dbReference type="ARBA" id="ARBA00006336"/>
    </source>
</evidence>
<dbReference type="CDD" id="cd00431">
    <property type="entry name" value="cysteine_hydrolases"/>
    <property type="match status" value="1"/>
</dbReference>
<dbReference type="InterPro" id="IPR050272">
    <property type="entry name" value="Isochorismatase-like_hydrls"/>
</dbReference>
<dbReference type="InterPro" id="IPR036380">
    <property type="entry name" value="Isochorismatase-like_sf"/>
</dbReference>
<organism evidence="4 5">
    <name type="scientific">Paenibacillus oralis</name>
    <dbReference type="NCBI Taxonomy" id="2490856"/>
    <lineage>
        <taxon>Bacteria</taxon>
        <taxon>Bacillati</taxon>
        <taxon>Bacillota</taxon>
        <taxon>Bacilli</taxon>
        <taxon>Bacillales</taxon>
        <taxon>Paenibacillaceae</taxon>
        <taxon>Paenibacillus</taxon>
    </lineage>
</organism>
<sequence length="195" mass="21513">MAEAKVTEVHVEKTALVVIDLQEGIAHPGRQSAPYTSGQVIQNASKLARAFAEKGGFVVLVRVSFLDGKDALKPQTDMSLSPAQYPEGWDRIVPELAGVKNAHLVTKRQWGAFHGTDLDLQLRRRGIDTIVLCGISTSIGVDTTAREAFQHGYQQIFAEDAMTASTQEEHDYVCKYIFPRIGKVRTSEEIVEAMK</sequence>
<dbReference type="SUPFAM" id="SSF52499">
    <property type="entry name" value="Isochorismatase-like hydrolases"/>
    <property type="match status" value="1"/>
</dbReference>
<keyword evidence="5" id="KW-1185">Reference proteome</keyword>
<dbReference type="NCBIfam" id="NF008517">
    <property type="entry name" value="PRK11440.1"/>
    <property type="match status" value="1"/>
</dbReference>
<dbReference type="OrthoDB" id="9796485at2"/>
<evidence type="ECO:0000259" key="3">
    <source>
        <dbReference type="Pfam" id="PF00857"/>
    </source>
</evidence>
<comment type="similarity">
    <text evidence="1">Belongs to the isochorismatase family.</text>
</comment>
<feature type="domain" description="Isochorismatase-like" evidence="3">
    <location>
        <begin position="14"/>
        <end position="189"/>
    </location>
</feature>
<dbReference type="PANTHER" id="PTHR43540:SF7">
    <property type="entry name" value="ISOCHORISMATASE FAMILY PROTEIN YECD"/>
    <property type="match status" value="1"/>
</dbReference>
<protein>
    <submittedName>
        <fullName evidence="4">Hydrolase</fullName>
    </submittedName>
</protein>
<evidence type="ECO:0000313" key="5">
    <source>
        <dbReference type="Proteomes" id="UP000267017"/>
    </source>
</evidence>
<dbReference type="PANTHER" id="PTHR43540">
    <property type="entry name" value="PEROXYUREIDOACRYLATE/UREIDOACRYLATE AMIDOHYDROLASE-RELATED"/>
    <property type="match status" value="1"/>
</dbReference>
<name>A0A3P3UDV3_9BACL</name>
<accession>A0A3P3UDV3</accession>
<comment type="caution">
    <text evidence="4">The sequence shown here is derived from an EMBL/GenBank/DDBJ whole genome shotgun (WGS) entry which is preliminary data.</text>
</comment>
<reference evidence="4 5" key="1">
    <citation type="submission" date="2018-11" db="EMBL/GenBank/DDBJ databases">
        <title>Genome sequencing of Paenibacillus sp. KCOM 3021 (= ChDC PVNT-B20).</title>
        <authorList>
            <person name="Kook J.-K."/>
            <person name="Park S.-N."/>
            <person name="Lim Y.K."/>
        </authorList>
    </citation>
    <scope>NUCLEOTIDE SEQUENCE [LARGE SCALE GENOMIC DNA]</scope>
    <source>
        <strain evidence="4 5">KCOM 3021</strain>
    </source>
</reference>
<proteinExistence type="inferred from homology"/>
<dbReference type="AlphaFoldDB" id="A0A3P3UDV3"/>
<dbReference type="Pfam" id="PF00857">
    <property type="entry name" value="Isochorismatase"/>
    <property type="match status" value="1"/>
</dbReference>
<evidence type="ECO:0000256" key="2">
    <source>
        <dbReference type="ARBA" id="ARBA00022801"/>
    </source>
</evidence>